<evidence type="ECO:0000313" key="2">
    <source>
        <dbReference type="EMBL" id="QQZ00505.1"/>
    </source>
</evidence>
<dbReference type="EMBL" id="MT128666">
    <property type="protein sequence ID" value="QQZ00505.1"/>
    <property type="molecule type" value="Genomic_DNA"/>
</dbReference>
<accession>A0A7U1BJA8</accession>
<evidence type="ECO:0000313" key="3">
    <source>
        <dbReference type="Proteomes" id="UP000596309"/>
    </source>
</evidence>
<evidence type="ECO:0000256" key="1">
    <source>
        <dbReference type="SAM" id="Phobius"/>
    </source>
</evidence>
<proteinExistence type="predicted"/>
<keyword evidence="1" id="KW-1133">Transmembrane helix</keyword>
<organismHost>
    <name type="scientific">Siniperca chuatsi</name>
    <name type="common">Mandarin fish</name>
    <dbReference type="NCBI Taxonomy" id="119488"/>
</organismHost>
<dbReference type="Proteomes" id="UP000596309">
    <property type="component" value="Segment"/>
</dbReference>
<protein>
    <submittedName>
        <fullName evidence="2">Uncharacterized protein</fullName>
    </submittedName>
</protein>
<organismHost>
    <name type="scientific">Synchiropus splendidus</name>
    <name type="common">Mandarinfish</name>
    <name type="synonym">Callionymus splendidus</name>
    <dbReference type="NCBI Taxonomy" id="270530"/>
</organismHost>
<organism evidence="2 3">
    <name type="scientific">Infectious spleen and kidney necrosis virus</name>
    <name type="common">ISKNV</name>
    <dbReference type="NCBI Taxonomy" id="180170"/>
    <lineage>
        <taxon>Viruses</taxon>
        <taxon>Varidnaviria</taxon>
        <taxon>Bamfordvirae</taxon>
        <taxon>Nucleocytoviricota</taxon>
        <taxon>Megaviricetes</taxon>
        <taxon>Pimascovirales</taxon>
        <taxon>Pimascovirales incertae sedis</taxon>
        <taxon>Iridoviridae</taxon>
        <taxon>Alphairidovirinae</taxon>
        <taxon>Megalocytivirus</taxon>
        <taxon>Megalocytivirus pagrus1</taxon>
    </lineage>
</organism>
<keyword evidence="1" id="KW-0472">Membrane</keyword>
<gene>
    <name evidence="2" type="ORF">IJGMMPBP_00052</name>
</gene>
<name>A0A7U1BJA8_ISKNV</name>
<keyword evidence="1" id="KW-0812">Transmembrane</keyword>
<sequence>MPFLYNTVLFMYWFAVGKLVAAATVGVCDRATGTLGQIFLLVLLMSIAPDIGRSAILAAQIFI</sequence>
<reference evidence="2 3" key="1">
    <citation type="submission" date="2020-03" db="EMBL/GenBank/DDBJ databases">
        <authorList>
            <person name="Kayansamruaj P."/>
        </authorList>
    </citation>
    <scope>NUCLEOTIDE SEQUENCE [LARGE SCALE GENOMIC DNA]</scope>
    <source>
        <strain evidence="2">KU1</strain>
    </source>
</reference>
<feature type="transmembrane region" description="Helical" evidence="1">
    <location>
        <begin position="38"/>
        <end position="62"/>
    </location>
</feature>